<feature type="compositionally biased region" description="Low complexity" evidence="1">
    <location>
        <begin position="9"/>
        <end position="21"/>
    </location>
</feature>
<dbReference type="InterPro" id="IPR046864">
    <property type="entry name" value="VasX_N"/>
</dbReference>
<dbReference type="EMBL" id="MLAA01000034">
    <property type="protein sequence ID" value="OOF68717.1"/>
    <property type="molecule type" value="Genomic_DNA"/>
</dbReference>
<accession>A0ABX3KXN8</accession>
<reference evidence="3 4" key="1">
    <citation type="submission" date="2016-10" db="EMBL/GenBank/DDBJ databases">
        <title>Rodentibacter gen. nov. and new species.</title>
        <authorList>
            <person name="Christensen H."/>
        </authorList>
    </citation>
    <scope>NUCLEOTIDE SEQUENCE [LARGE SCALE GENOMIC DNA]</scope>
    <source>
        <strain evidence="3 4">1998236014</strain>
    </source>
</reference>
<gene>
    <name evidence="3" type="ORF">BKG89_07505</name>
</gene>
<sequence>MSDKKKINKQQPQKPYKPQAIPAKQVVAPCQKGIRIYPARLTLTNNAFEKIKHSGKVPKLPEGIPQADDDYDLRCLRDGFVYILATNAKVEGVFDISATADNNKKAWYIYRYRSKDIASNLVDADGINYTFTFIDDYENGYFNKVTLPRPYIELNEAIESAYFMFSDIELPMSLLRKIETDPMARAHWMRHIELKNPQGSAIDISTLQQTVKDFSPQTKIMTDKSLTDNAFRFTPIGKPQNWEELIAQLTHGKGVIVGLEDSVGTARDLSGYHLYLSAQREMTLAKYEYAISTARIIDAYALNKYKEAVEKNRNHAQVLRRFSSPMTEPTPVKFSKLYKDVLSHCLKSEHLNSNGDADILNVLKAELQLEDELPGVNAVNKMAYVPTRFGTPFKNLVSAHSGFIATQRDKLNTLQNLYEDNAEDCEAANTWCCYMHGFLHGLDISPYGRNALIQALPIPDTTSFKSPPYSQDAPSAVESLKTYLSDFTKALGALEKVAKAGYLNIASYDLVIELLIDKIYIRYANASHKSYRGKPFNVPQTIQATYQVKLNPKEVENILPFHISQAAVPKQVKMLQENEKRDIAEAIRGVSGYRRAFRVK</sequence>
<keyword evidence="4" id="KW-1185">Reference proteome</keyword>
<name>A0ABX3KXN8_9PAST</name>
<feature type="domain" description="Toxin VasX N-terminal region" evidence="2">
    <location>
        <begin position="29"/>
        <end position="196"/>
    </location>
</feature>
<evidence type="ECO:0000313" key="4">
    <source>
        <dbReference type="Proteomes" id="UP000188820"/>
    </source>
</evidence>
<proteinExistence type="predicted"/>
<evidence type="ECO:0000256" key="1">
    <source>
        <dbReference type="SAM" id="MobiDB-lite"/>
    </source>
</evidence>
<dbReference type="RefSeq" id="WP_179108988.1">
    <property type="nucleotide sequence ID" value="NZ_MLAA01000034.1"/>
</dbReference>
<dbReference type="Pfam" id="PF20249">
    <property type="entry name" value="VasX_N"/>
    <property type="match status" value="1"/>
</dbReference>
<dbReference type="CDD" id="cd20706">
    <property type="entry name" value="MIX_II"/>
    <property type="match status" value="1"/>
</dbReference>
<protein>
    <recommendedName>
        <fullName evidence="2">Toxin VasX N-terminal region domain-containing protein</fullName>
    </recommendedName>
</protein>
<evidence type="ECO:0000259" key="2">
    <source>
        <dbReference type="Pfam" id="PF20249"/>
    </source>
</evidence>
<dbReference type="Proteomes" id="UP000188820">
    <property type="component" value="Unassembled WGS sequence"/>
</dbReference>
<feature type="region of interest" description="Disordered" evidence="1">
    <location>
        <begin position="1"/>
        <end position="21"/>
    </location>
</feature>
<organism evidence="3 4">
    <name type="scientific">Rodentibacter caecimuris</name>
    <dbReference type="NCBI Taxonomy" id="1796644"/>
    <lineage>
        <taxon>Bacteria</taxon>
        <taxon>Pseudomonadati</taxon>
        <taxon>Pseudomonadota</taxon>
        <taxon>Gammaproteobacteria</taxon>
        <taxon>Pasteurellales</taxon>
        <taxon>Pasteurellaceae</taxon>
        <taxon>Rodentibacter</taxon>
    </lineage>
</organism>
<comment type="caution">
    <text evidence="3">The sequence shown here is derived from an EMBL/GenBank/DDBJ whole genome shotgun (WGS) entry which is preliminary data.</text>
</comment>
<evidence type="ECO:0000313" key="3">
    <source>
        <dbReference type="EMBL" id="OOF68717.1"/>
    </source>
</evidence>